<evidence type="ECO:0000256" key="4">
    <source>
        <dbReference type="ARBA" id="ARBA00022989"/>
    </source>
</evidence>
<evidence type="ECO:0000256" key="5">
    <source>
        <dbReference type="ARBA" id="ARBA00023136"/>
    </source>
</evidence>
<feature type="transmembrane region" description="Helical" evidence="6">
    <location>
        <begin position="109"/>
        <end position="127"/>
    </location>
</feature>
<feature type="transmembrane region" description="Helical" evidence="6">
    <location>
        <begin position="50"/>
        <end position="73"/>
    </location>
</feature>
<dbReference type="EMBL" id="BAAAHK010000002">
    <property type="protein sequence ID" value="GAA0926112.1"/>
    <property type="molecule type" value="Genomic_DNA"/>
</dbReference>
<sequence length="440" mass="45219">MRTTVGTAPPKADFSWYWTSQTASFVGDRLTGFAVPSIAILTLNATSAQVGILSAIGWLAYPTLGLVAGAALTRLPRRRVMITGELLRFLLFTTIPLAALAGLVTIPQLLIVVALAGVATVFVDIAGQSYLPVVVRPGGLVAANANLQSSDSLSKLAGPALAGLFLKLTGPYTGLLLTALPFLTSALTRTRIQTREPLTTTNPTAQFQGLTPEIVGCQPGTKGGNPQSEGLTPQMAMRGRIALGLRFVKGHGVLRPLVVGAAVRSFGTGMVDAVLLLFAYRVLGLSSLQGGLLIAAGSVGGLVGAFAANRLVDRIGTHRTLLLTGLEGVFWLAIPVSLVFAPAIVLVIIRVCASVWTPVWNVLTTSIRQNVTPADLQSTVHATARTVTSSTIPLGALTGGFAAGVLGGHLGTSTALVLVLATGGVIAGASVLSIGRTSQA</sequence>
<feature type="transmembrane region" description="Helical" evidence="6">
    <location>
        <begin position="329"/>
        <end position="356"/>
    </location>
</feature>
<keyword evidence="4 6" id="KW-1133">Transmembrane helix</keyword>
<name>A0ABN1PCU0_9ACTN</name>
<dbReference type="RefSeq" id="WP_343964526.1">
    <property type="nucleotide sequence ID" value="NZ_BAAAHK010000002.1"/>
</dbReference>
<dbReference type="CDD" id="cd06173">
    <property type="entry name" value="MFS_MefA_like"/>
    <property type="match status" value="1"/>
</dbReference>
<gene>
    <name evidence="8" type="ORF">GCM10009554_06100</name>
</gene>
<evidence type="ECO:0000313" key="9">
    <source>
        <dbReference type="Proteomes" id="UP001500542"/>
    </source>
</evidence>
<comment type="caution">
    <text evidence="8">The sequence shown here is derived from an EMBL/GenBank/DDBJ whole genome shotgun (WGS) entry which is preliminary data.</text>
</comment>
<protein>
    <submittedName>
        <fullName evidence="8">MFS transporter</fullName>
    </submittedName>
</protein>
<organism evidence="8 9">
    <name type="scientific">Kribbella koreensis</name>
    <dbReference type="NCBI Taxonomy" id="57909"/>
    <lineage>
        <taxon>Bacteria</taxon>
        <taxon>Bacillati</taxon>
        <taxon>Actinomycetota</taxon>
        <taxon>Actinomycetes</taxon>
        <taxon>Propionibacteriales</taxon>
        <taxon>Kribbellaceae</taxon>
        <taxon>Kribbella</taxon>
    </lineage>
</organism>
<feature type="transmembrane region" description="Helical" evidence="6">
    <location>
        <begin position="286"/>
        <end position="308"/>
    </location>
</feature>
<dbReference type="InterPro" id="IPR020846">
    <property type="entry name" value="MFS_dom"/>
</dbReference>
<keyword evidence="3 6" id="KW-0812">Transmembrane</keyword>
<evidence type="ECO:0000259" key="7">
    <source>
        <dbReference type="PROSITE" id="PS50850"/>
    </source>
</evidence>
<dbReference type="PROSITE" id="PS50850">
    <property type="entry name" value="MFS"/>
    <property type="match status" value="1"/>
</dbReference>
<dbReference type="SUPFAM" id="SSF103473">
    <property type="entry name" value="MFS general substrate transporter"/>
    <property type="match status" value="1"/>
</dbReference>
<feature type="transmembrane region" description="Helical" evidence="6">
    <location>
        <begin position="85"/>
        <end position="103"/>
    </location>
</feature>
<evidence type="ECO:0000256" key="2">
    <source>
        <dbReference type="ARBA" id="ARBA00022475"/>
    </source>
</evidence>
<evidence type="ECO:0000256" key="6">
    <source>
        <dbReference type="SAM" id="Phobius"/>
    </source>
</evidence>
<dbReference type="InterPro" id="IPR011701">
    <property type="entry name" value="MFS"/>
</dbReference>
<dbReference type="InterPro" id="IPR036259">
    <property type="entry name" value="MFS_trans_sf"/>
</dbReference>
<dbReference type="Pfam" id="PF07690">
    <property type="entry name" value="MFS_1"/>
    <property type="match status" value="1"/>
</dbReference>
<dbReference type="Proteomes" id="UP001500542">
    <property type="component" value="Unassembled WGS sequence"/>
</dbReference>
<keyword evidence="2" id="KW-1003">Cell membrane</keyword>
<evidence type="ECO:0000256" key="3">
    <source>
        <dbReference type="ARBA" id="ARBA00022692"/>
    </source>
</evidence>
<reference evidence="8 9" key="1">
    <citation type="journal article" date="2019" name="Int. J. Syst. Evol. Microbiol.">
        <title>The Global Catalogue of Microorganisms (GCM) 10K type strain sequencing project: providing services to taxonomists for standard genome sequencing and annotation.</title>
        <authorList>
            <consortium name="The Broad Institute Genomics Platform"/>
            <consortium name="The Broad Institute Genome Sequencing Center for Infectious Disease"/>
            <person name="Wu L."/>
            <person name="Ma J."/>
        </authorList>
    </citation>
    <scope>NUCLEOTIDE SEQUENCE [LARGE SCALE GENOMIC DNA]</scope>
    <source>
        <strain evidence="8 9">JCM 10977</strain>
    </source>
</reference>
<feature type="transmembrane region" description="Helical" evidence="6">
    <location>
        <begin position="257"/>
        <end position="280"/>
    </location>
</feature>
<dbReference type="Gene3D" id="1.20.1250.20">
    <property type="entry name" value="MFS general substrate transporter like domains"/>
    <property type="match status" value="2"/>
</dbReference>
<dbReference type="PANTHER" id="PTHR23513:SF6">
    <property type="entry name" value="MAJOR FACILITATOR SUPERFAMILY ASSOCIATED DOMAIN-CONTAINING PROTEIN"/>
    <property type="match status" value="1"/>
</dbReference>
<keyword evidence="5 6" id="KW-0472">Membrane</keyword>
<dbReference type="PANTHER" id="PTHR23513">
    <property type="entry name" value="INTEGRAL MEMBRANE EFFLUX PROTEIN-RELATED"/>
    <property type="match status" value="1"/>
</dbReference>
<feature type="domain" description="Major facilitator superfamily (MFS) profile" evidence="7">
    <location>
        <begin position="253"/>
        <end position="440"/>
    </location>
</feature>
<keyword evidence="9" id="KW-1185">Reference proteome</keyword>
<feature type="transmembrane region" description="Helical" evidence="6">
    <location>
        <begin position="415"/>
        <end position="435"/>
    </location>
</feature>
<evidence type="ECO:0000313" key="8">
    <source>
        <dbReference type="EMBL" id="GAA0926112.1"/>
    </source>
</evidence>
<evidence type="ECO:0000256" key="1">
    <source>
        <dbReference type="ARBA" id="ARBA00004651"/>
    </source>
</evidence>
<accession>A0ABN1PCU0</accession>
<proteinExistence type="predicted"/>
<comment type="subcellular location">
    <subcellularLocation>
        <location evidence="1">Cell membrane</location>
        <topology evidence="1">Multi-pass membrane protein</topology>
    </subcellularLocation>
</comment>